<name>A0ABU7H1H8_9SPHI</name>
<dbReference type="Gene3D" id="3.30.1380.10">
    <property type="match status" value="1"/>
</dbReference>
<proteinExistence type="predicted"/>
<evidence type="ECO:0000256" key="1">
    <source>
        <dbReference type="SAM" id="SignalP"/>
    </source>
</evidence>
<comment type="caution">
    <text evidence="3">The sequence shown here is derived from an EMBL/GenBank/DDBJ whole genome shotgun (WGS) entry which is preliminary data.</text>
</comment>
<feature type="domain" description="D-alanyl-D-alanine carboxypeptidase-like core" evidence="2">
    <location>
        <begin position="53"/>
        <end position="187"/>
    </location>
</feature>
<gene>
    <name evidence="3" type="ORF">VRU49_05490</name>
</gene>
<dbReference type="PANTHER" id="PTHR34385">
    <property type="entry name" value="D-ALANYL-D-ALANINE CARBOXYPEPTIDASE"/>
    <property type="match status" value="1"/>
</dbReference>
<dbReference type="Pfam" id="PF02557">
    <property type="entry name" value="VanY"/>
    <property type="match status" value="1"/>
</dbReference>
<protein>
    <submittedName>
        <fullName evidence="3">M15 family metallopeptidase</fullName>
    </submittedName>
</protein>
<dbReference type="EMBL" id="JAZDQU010000001">
    <property type="protein sequence ID" value="MEE1884873.1"/>
    <property type="molecule type" value="Genomic_DNA"/>
</dbReference>
<dbReference type="Proteomes" id="UP001337681">
    <property type="component" value="Unassembled WGS sequence"/>
</dbReference>
<sequence length="232" mass="26865">MVKILFFFACCISIASNANSQKNLTKEFLTGKNDFKKDVNFVKLGEPFANKSIYINREASIQFKKMYAAALADNIKLIILSAARNFDYQKAIWGKKWERLNNSAFKDPLLRATEILKYSALPGTSRHHWGTDIDLVNLNNSYFESGEGKRIYEWLKANASKYGFYQPYTAGRKMGYKEEKWHWSYLPVAEIYLQEYLKTITCNDISGFYGAKTVLQLNVVNNYVKAVNTKYW</sequence>
<keyword evidence="1" id="KW-0732">Signal</keyword>
<evidence type="ECO:0000313" key="4">
    <source>
        <dbReference type="Proteomes" id="UP001337681"/>
    </source>
</evidence>
<dbReference type="CDD" id="cd14847">
    <property type="entry name" value="DD-carboxypeptidase_like"/>
    <property type="match status" value="1"/>
</dbReference>
<evidence type="ECO:0000259" key="2">
    <source>
        <dbReference type="Pfam" id="PF02557"/>
    </source>
</evidence>
<dbReference type="RefSeq" id="WP_330145782.1">
    <property type="nucleotide sequence ID" value="NZ_JAZDQU010000001.1"/>
</dbReference>
<dbReference type="InterPro" id="IPR009045">
    <property type="entry name" value="Zn_M74/Hedgehog-like"/>
</dbReference>
<reference evidence="3 4" key="1">
    <citation type="submission" date="2024-01" db="EMBL/GenBank/DDBJ databases">
        <title>Pedobacter sp. nov., isolated from oil-contaminated soil.</title>
        <authorList>
            <person name="Le N.T.T."/>
        </authorList>
    </citation>
    <scope>NUCLEOTIDE SEQUENCE [LARGE SCALE GENOMIC DNA]</scope>
    <source>
        <strain evidence="3 4">VNH31</strain>
    </source>
</reference>
<dbReference type="SUPFAM" id="SSF55166">
    <property type="entry name" value="Hedgehog/DD-peptidase"/>
    <property type="match status" value="1"/>
</dbReference>
<dbReference type="InterPro" id="IPR003709">
    <property type="entry name" value="VanY-like_core_dom"/>
</dbReference>
<dbReference type="InterPro" id="IPR052179">
    <property type="entry name" value="DD-CPase-like"/>
</dbReference>
<dbReference type="PANTHER" id="PTHR34385:SF1">
    <property type="entry name" value="PEPTIDOGLYCAN L-ALANYL-D-GLUTAMATE ENDOPEPTIDASE CWLK"/>
    <property type="match status" value="1"/>
</dbReference>
<evidence type="ECO:0000313" key="3">
    <source>
        <dbReference type="EMBL" id="MEE1884873.1"/>
    </source>
</evidence>
<feature type="signal peptide" evidence="1">
    <location>
        <begin position="1"/>
        <end position="18"/>
    </location>
</feature>
<accession>A0ABU7H1H8</accession>
<keyword evidence="4" id="KW-1185">Reference proteome</keyword>
<organism evidence="3 4">
    <name type="scientific">Pedobacter flavus</name>
    <dbReference type="NCBI Taxonomy" id="3113906"/>
    <lineage>
        <taxon>Bacteria</taxon>
        <taxon>Pseudomonadati</taxon>
        <taxon>Bacteroidota</taxon>
        <taxon>Sphingobacteriia</taxon>
        <taxon>Sphingobacteriales</taxon>
        <taxon>Sphingobacteriaceae</taxon>
        <taxon>Pedobacter</taxon>
    </lineage>
</organism>
<feature type="chain" id="PRO_5047299194" evidence="1">
    <location>
        <begin position="19"/>
        <end position="232"/>
    </location>
</feature>